<dbReference type="HOGENOM" id="CLU_260787_0_0_1"/>
<proteinExistence type="predicted"/>
<feature type="region of interest" description="Disordered" evidence="1">
    <location>
        <begin position="568"/>
        <end position="641"/>
    </location>
</feature>
<feature type="compositionally biased region" description="Polar residues" evidence="1">
    <location>
        <begin position="90"/>
        <end position="101"/>
    </location>
</feature>
<feature type="compositionally biased region" description="Basic and acidic residues" evidence="1">
    <location>
        <begin position="349"/>
        <end position="359"/>
    </location>
</feature>
<accession>G0MHE4</accession>
<evidence type="ECO:0000313" key="3">
    <source>
        <dbReference type="Proteomes" id="UP000008068"/>
    </source>
</evidence>
<feature type="compositionally biased region" description="Polar residues" evidence="1">
    <location>
        <begin position="623"/>
        <end position="640"/>
    </location>
</feature>
<keyword evidence="3" id="KW-1185">Reference proteome</keyword>
<dbReference type="eggNOG" id="ENOG502R0ZU">
    <property type="taxonomic scope" value="Eukaryota"/>
</dbReference>
<dbReference type="OrthoDB" id="5877795at2759"/>
<dbReference type="OMA" id="IIMYTEF"/>
<organism evidence="3">
    <name type="scientific">Caenorhabditis brenneri</name>
    <name type="common">Nematode worm</name>
    <dbReference type="NCBI Taxonomy" id="135651"/>
    <lineage>
        <taxon>Eukaryota</taxon>
        <taxon>Metazoa</taxon>
        <taxon>Ecdysozoa</taxon>
        <taxon>Nematoda</taxon>
        <taxon>Chromadorea</taxon>
        <taxon>Rhabditida</taxon>
        <taxon>Rhabditina</taxon>
        <taxon>Rhabditomorpha</taxon>
        <taxon>Rhabditoidea</taxon>
        <taxon>Rhabditidae</taxon>
        <taxon>Peloderinae</taxon>
        <taxon>Caenorhabditis</taxon>
    </lineage>
</organism>
<feature type="region of interest" description="Disordered" evidence="1">
    <location>
        <begin position="907"/>
        <end position="1021"/>
    </location>
</feature>
<feature type="region of interest" description="Disordered" evidence="1">
    <location>
        <begin position="1"/>
        <end position="235"/>
    </location>
</feature>
<feature type="compositionally biased region" description="Polar residues" evidence="1">
    <location>
        <begin position="584"/>
        <end position="607"/>
    </location>
</feature>
<dbReference type="Proteomes" id="UP000008068">
    <property type="component" value="Unassembled WGS sequence"/>
</dbReference>
<feature type="compositionally biased region" description="Low complexity" evidence="1">
    <location>
        <begin position="969"/>
        <end position="983"/>
    </location>
</feature>
<feature type="compositionally biased region" description="Polar residues" evidence="1">
    <location>
        <begin position="61"/>
        <end position="75"/>
    </location>
</feature>
<feature type="compositionally biased region" description="Polar residues" evidence="1">
    <location>
        <begin position="128"/>
        <end position="141"/>
    </location>
</feature>
<feature type="region of interest" description="Disordered" evidence="1">
    <location>
        <begin position="340"/>
        <end position="396"/>
    </location>
</feature>
<feature type="compositionally biased region" description="Polar residues" evidence="1">
    <location>
        <begin position="921"/>
        <end position="931"/>
    </location>
</feature>
<name>G0MHE4_CAEBE</name>
<feature type="region of interest" description="Disordered" evidence="1">
    <location>
        <begin position="289"/>
        <end position="318"/>
    </location>
</feature>
<feature type="compositionally biased region" description="Polar residues" evidence="1">
    <location>
        <begin position="294"/>
        <end position="310"/>
    </location>
</feature>
<feature type="compositionally biased region" description="Polar residues" evidence="1">
    <location>
        <begin position="192"/>
        <end position="235"/>
    </location>
</feature>
<feature type="compositionally biased region" description="Low complexity" evidence="1">
    <location>
        <begin position="102"/>
        <end position="113"/>
    </location>
</feature>
<feature type="compositionally biased region" description="Polar residues" evidence="1">
    <location>
        <begin position="373"/>
        <end position="388"/>
    </location>
</feature>
<feature type="compositionally biased region" description="Low complexity" evidence="1">
    <location>
        <begin position="863"/>
        <end position="875"/>
    </location>
</feature>
<evidence type="ECO:0000313" key="2">
    <source>
        <dbReference type="EMBL" id="EGT57854.1"/>
    </source>
</evidence>
<feature type="compositionally biased region" description="Low complexity" evidence="1">
    <location>
        <begin position="947"/>
        <end position="959"/>
    </location>
</feature>
<feature type="region of interest" description="Disordered" evidence="1">
    <location>
        <begin position="857"/>
        <end position="888"/>
    </location>
</feature>
<feature type="compositionally biased region" description="Basic and acidic residues" evidence="1">
    <location>
        <begin position="987"/>
        <end position="1021"/>
    </location>
</feature>
<feature type="compositionally biased region" description="Polar residues" evidence="1">
    <location>
        <begin position="174"/>
        <end position="183"/>
    </location>
</feature>
<evidence type="ECO:0000256" key="1">
    <source>
        <dbReference type="SAM" id="MobiDB-lite"/>
    </source>
</evidence>
<dbReference type="InParanoid" id="G0MHE4"/>
<gene>
    <name evidence="2" type="ORF">CAEBREN_03617</name>
</gene>
<protein>
    <submittedName>
        <fullName evidence="2">Uncharacterized protein</fullName>
    </submittedName>
</protein>
<feature type="region of interest" description="Disordered" evidence="1">
    <location>
        <begin position="660"/>
        <end position="727"/>
    </location>
</feature>
<feature type="compositionally biased region" description="Low complexity" evidence="1">
    <location>
        <begin position="23"/>
        <end position="60"/>
    </location>
</feature>
<sequence length="1310" mass="149919">MRQKYPHQRGNTGNQNGGGGQPGFSNNTGDRQYGHYNGNRRNNTNNNYNHNSQHYQQNNGKMTAQHSHNGSYSQMQPAQPPNAYYPQQNSGYGCSNGNGFPQQQQVLYAPQQQNYHQGPPNPRPGSYYQPSHNQYVGQSPAPQHMGHNGQGYQQQHMTPQQQMPPPQFAPYNSMPPNQYQEQPGYSMEQMRHSNQQNGYQMQSNPYSVPQNQFLNTHQPPNNYQQNTGFNQQSSPHSAVFFNSALIESNGGGQFYTNADGYTEYYPSNMATGQNGAAFHTGEPVTTKKFEEIQPQRNSKPKQSSHPQKMSNQKEADLRTQVQQPIGTCDSISTMSSVALDQVRTPSSDESDHQNQEKQDCQTPLVESPAEPSDATNNTDQASSENNGKPVQVEENSELEPAITNFKFNGANFPKVSNQESSETLEQYKNLMGNVEELIKGFIASNPHTSSSTIPRKHAIEKSSVSQQGPIPPAHLQIDYLLPHKPLVVRRGDRHSFEASLDELNAARTVVNAPGTFEKFIPDPKSTMTLHDDHVKVQLSQIEREQVEALIRSARNVTIIMHAEFSEDVDPTNRSFDSNDGPASPDNSGAGPSTSTPRRSNQSDSTNGRGDGQNHIRPSRRTDFPNQGGTSNRGRSTSNYPYTVHMNAYQRWHELNREETSIPNFSEEPSSPDPLPIFDVPDERRPGPSRRLPEIPIQYRNGDDNSAHPTPAGNRGNDECSPPQVEPIRRTPRRRLPDIHRRRHQSHESAVRNEPFRRYIWSHEPMRFIVPKQRSPLGNIPYPPYNLPLIGVARRVQDPNYVPQRILPGHQAPTELRQLADNEDLNSVRGTGPLMLEPYGFWYPSDVEFLETKYQEEQARKRVQGGPSSSAQAGPSNCYNHSEAGPSDRYQEGVMHFEDELCSQFESQSLSDKEKERRKRQAAQNCQLQASIRNYKPDSDDDEDDNTETYSYSGVSSSCSKFAPSDCYPSSSAGSSSNYQSSSSNTRQTEKPVKDTSHRNQKRREKELQRVQRKEEEKVREENIRLKKEKKLAKLQAAEEKRKMEEEELAAKKAAEEQKRREEEEQKVLQKQVIKAEKKKLINQNNKEKKKRSKQNKFEAAKVAEEEKRDREIQIQMEVNKAAMKIEQRNEDAILSALLKAKYQLLDHKNEGVQRRLRPQISKEDERRLRENMQPVLQELCDYENLDMRSIRERSEKIDLFFELDPRFQKDSRSQLTQNEEGRFKMTAEICLSRELENMRLFDETLNLKHARAVRQYRYWQENMYEELSLFVNYTVGIDEPGSHDPTIELFEEWAVYRNDNPERHTMETVL</sequence>
<dbReference type="EMBL" id="GL379794">
    <property type="protein sequence ID" value="EGT57854.1"/>
    <property type="molecule type" value="Genomic_DNA"/>
</dbReference>
<reference evidence="3" key="1">
    <citation type="submission" date="2011-07" db="EMBL/GenBank/DDBJ databases">
        <authorList>
            <consortium name="Caenorhabditis brenneri Sequencing and Analysis Consortium"/>
            <person name="Wilson R.K."/>
        </authorList>
    </citation>
    <scope>NUCLEOTIDE SEQUENCE [LARGE SCALE GENOMIC DNA]</scope>
    <source>
        <strain evidence="3">PB2801</strain>
    </source>
</reference>
<feature type="region of interest" description="Disordered" evidence="1">
    <location>
        <begin position="1078"/>
        <end position="1102"/>
    </location>
</feature>